<feature type="domain" description="Putative regulatory protein FmdB zinc ribbon" evidence="1">
    <location>
        <begin position="1"/>
        <end position="41"/>
    </location>
</feature>
<evidence type="ECO:0000259" key="1">
    <source>
        <dbReference type="SMART" id="SM00834"/>
    </source>
</evidence>
<organism evidence="2 3">
    <name type="scientific">Candidatus Coatesbacteria bacterium 4484_99</name>
    <dbReference type="NCBI Taxonomy" id="1970774"/>
    <lineage>
        <taxon>Bacteria</taxon>
        <taxon>Candidatus Coatesiibacteriota</taxon>
    </lineage>
</organism>
<dbReference type="SMART" id="SM00834">
    <property type="entry name" value="CxxC_CXXC_SSSS"/>
    <property type="match status" value="1"/>
</dbReference>
<proteinExistence type="predicted"/>
<name>A0A1W9S2K5_9BACT</name>
<accession>A0A1W9S2K5</accession>
<reference evidence="3" key="1">
    <citation type="submission" date="2017-03" db="EMBL/GenBank/DDBJ databases">
        <title>Novel pathways for hydrocarbon cycling and metabolic interdependencies in hydrothermal sediment communities.</title>
        <authorList>
            <person name="Dombrowski N."/>
            <person name="Seitz K."/>
            <person name="Teske A."/>
            <person name="Baker B."/>
        </authorList>
    </citation>
    <scope>NUCLEOTIDE SEQUENCE [LARGE SCALE GENOMIC DNA]</scope>
</reference>
<dbReference type="InterPro" id="IPR013429">
    <property type="entry name" value="Regulatory_FmdB_Zinc_ribbon"/>
</dbReference>
<dbReference type="AlphaFoldDB" id="A0A1W9S2K5"/>
<dbReference type="PANTHER" id="PTHR34404">
    <property type="entry name" value="REGULATORY PROTEIN, FMDB FAMILY"/>
    <property type="match status" value="1"/>
</dbReference>
<evidence type="ECO:0000313" key="2">
    <source>
        <dbReference type="EMBL" id="OQX91059.1"/>
    </source>
</evidence>
<evidence type="ECO:0000313" key="3">
    <source>
        <dbReference type="Proteomes" id="UP000192611"/>
    </source>
</evidence>
<sequence>MPYYVFKCEKCGHKFEKLLPLKSGRVRKCPICGGMAKRIIEGNGGLIFKGSGFYITENRSEEYKEKEREERESLKD</sequence>
<dbReference type="NCBIfam" id="TIGR02605">
    <property type="entry name" value="CxxC_CxxC_SSSS"/>
    <property type="match status" value="1"/>
</dbReference>
<dbReference type="Proteomes" id="UP000192611">
    <property type="component" value="Unassembled WGS sequence"/>
</dbReference>
<comment type="caution">
    <text evidence="2">The sequence shown here is derived from an EMBL/GenBank/DDBJ whole genome shotgun (WGS) entry which is preliminary data.</text>
</comment>
<dbReference type="PANTHER" id="PTHR34404:SF2">
    <property type="entry name" value="CONSERVED SERINE RICH PROTEIN"/>
    <property type="match status" value="1"/>
</dbReference>
<dbReference type="Pfam" id="PF09723">
    <property type="entry name" value="Zn_ribbon_8"/>
    <property type="match status" value="1"/>
</dbReference>
<dbReference type="EMBL" id="NATQ01000013">
    <property type="protein sequence ID" value="OQX91059.1"/>
    <property type="molecule type" value="Genomic_DNA"/>
</dbReference>
<protein>
    <recommendedName>
        <fullName evidence="1">Putative regulatory protein FmdB zinc ribbon domain-containing protein</fullName>
    </recommendedName>
</protein>
<gene>
    <name evidence="2" type="ORF">B6D57_01075</name>
</gene>